<dbReference type="InterPro" id="IPR003439">
    <property type="entry name" value="ABC_transporter-like_ATP-bd"/>
</dbReference>
<dbReference type="InterPro" id="IPR017871">
    <property type="entry name" value="ABC_transporter-like_CS"/>
</dbReference>
<proteinExistence type="predicted"/>
<dbReference type="InterPro" id="IPR027417">
    <property type="entry name" value="P-loop_NTPase"/>
</dbReference>
<dbReference type="GO" id="GO:0016887">
    <property type="term" value="F:ATP hydrolysis activity"/>
    <property type="evidence" value="ECO:0007669"/>
    <property type="project" value="InterPro"/>
</dbReference>
<feature type="transmembrane region" description="Helical" evidence="11">
    <location>
        <begin position="281"/>
        <end position="304"/>
    </location>
</feature>
<reference evidence="15 16" key="1">
    <citation type="submission" date="2019-01" db="EMBL/GenBank/DDBJ databases">
        <title>Agromyces.</title>
        <authorList>
            <person name="Li J."/>
        </authorList>
    </citation>
    <scope>NUCLEOTIDE SEQUENCE [LARGE SCALE GENOMIC DNA]</scope>
    <source>
        <strain evidence="15 16">DSM 23870</strain>
    </source>
</reference>
<dbReference type="PROSITE" id="PS50929">
    <property type="entry name" value="ABC_TM1F"/>
    <property type="match status" value="1"/>
</dbReference>
<dbReference type="Pfam" id="PF00664">
    <property type="entry name" value="ABC_membrane"/>
    <property type="match status" value="1"/>
</dbReference>
<comment type="subcellular location">
    <subcellularLocation>
        <location evidence="1">Cell membrane</location>
        <topology evidence="1">Multi-pass membrane protein</topology>
    </subcellularLocation>
</comment>
<dbReference type="AlphaFoldDB" id="A0A4Q2M6Q3"/>
<organism evidence="15 16">
    <name type="scientific">Agromyces atrinae</name>
    <dbReference type="NCBI Taxonomy" id="592376"/>
    <lineage>
        <taxon>Bacteria</taxon>
        <taxon>Bacillati</taxon>
        <taxon>Actinomycetota</taxon>
        <taxon>Actinomycetes</taxon>
        <taxon>Micrococcales</taxon>
        <taxon>Microbacteriaceae</taxon>
        <taxon>Agromyces</taxon>
    </lineage>
</organism>
<evidence type="ECO:0000313" key="16">
    <source>
        <dbReference type="Proteomes" id="UP000292686"/>
    </source>
</evidence>
<evidence type="ECO:0000256" key="1">
    <source>
        <dbReference type="ARBA" id="ARBA00004651"/>
    </source>
</evidence>
<dbReference type="Gene3D" id="3.40.50.300">
    <property type="entry name" value="P-loop containing nucleotide triphosphate hydrolases"/>
    <property type="match status" value="1"/>
</dbReference>
<feature type="transmembrane region" description="Helical" evidence="11">
    <location>
        <begin position="34"/>
        <end position="55"/>
    </location>
</feature>
<dbReference type="InterPro" id="IPR036640">
    <property type="entry name" value="ABC1_TM_sf"/>
</dbReference>
<dbReference type="PANTHER" id="PTHR43394:SF1">
    <property type="entry name" value="ATP-BINDING CASSETTE SUB-FAMILY B MEMBER 10, MITOCHONDRIAL"/>
    <property type="match status" value="1"/>
</dbReference>
<evidence type="ECO:0000313" key="14">
    <source>
        <dbReference type="EMBL" id="NYD68190.1"/>
    </source>
</evidence>
<evidence type="ECO:0000256" key="2">
    <source>
        <dbReference type="ARBA" id="ARBA00022448"/>
    </source>
</evidence>
<gene>
    <name evidence="14" type="ORF">BJ972_002709</name>
    <name evidence="15" type="ORF">ESP50_00220</name>
</gene>
<feature type="transmembrane region" description="Helical" evidence="11">
    <location>
        <begin position="62"/>
        <end position="83"/>
    </location>
</feature>
<reference evidence="14 17" key="2">
    <citation type="submission" date="2020-07" db="EMBL/GenBank/DDBJ databases">
        <title>Sequencing the genomes of 1000 actinobacteria strains.</title>
        <authorList>
            <person name="Klenk H.-P."/>
        </authorList>
    </citation>
    <scope>NUCLEOTIDE SEQUENCE [LARGE SCALE GENOMIC DNA]</scope>
    <source>
        <strain evidence="14 17">DSM 23870</strain>
    </source>
</reference>
<accession>A0A4Q2M6Q3</accession>
<feature type="domain" description="ABC transporter" evidence="12">
    <location>
        <begin position="342"/>
        <end position="576"/>
    </location>
</feature>
<dbReference type="Gene3D" id="1.20.1560.10">
    <property type="entry name" value="ABC transporter type 1, transmembrane domain"/>
    <property type="match status" value="1"/>
</dbReference>
<feature type="transmembrane region" description="Helical" evidence="11">
    <location>
        <begin position="153"/>
        <end position="184"/>
    </location>
</feature>
<evidence type="ECO:0000256" key="11">
    <source>
        <dbReference type="SAM" id="Phobius"/>
    </source>
</evidence>
<sequence length="598" mass="62133">MSAPRAALGPVIRLLGVVGSERALFVRSTLSMTAYQLAAAAASGTSAAIAAAVASGRGADPVVALLIAGLVAAVVAVALFTWIESWLSHVLAYRVIDGLRVRVYDALEAITPARSGRRRAGAVAGTALGDVETLEWFYAHTLGSAINAIVSPALVGVVLVVLVGPVGLLVPAGVALLLVIPAVLGSLQARQGARIREELGSLRATAFEGAEAQREIHALGLVGHHRAEVLAATGRVHRAKRAFALRAAGESALADVVVAVTTLGFLTALVARVAAGEVDPVLVPAAMVLVGAAIAPAAGAFAMVQRLGEMSAAASRVLDLLDETDPVPPGGDDAPGDGRGELRFEGVGFGYAPGPRVLDGLDLVIRPGESVALVGASGAGKSTIARLLVRFWDPDDGRIVLDGRPLTSVDPVRVRREIALVAQHPFVFRGTVRSNLLIARPDADDDALRGALADAGLAETVESWPLGLDQPIGERGATLSGGQRQRLAIARAFLRDPAVLVLDEASAHLDALRENDLADTIDRVRAGRTTIVIAHRISTIRRSARVVMLGDGRVVADGSHDDLLASEPRYRALLAREDHGERVGAAGARPDPTDEERR</sequence>
<feature type="region of interest" description="Disordered" evidence="10">
    <location>
        <begin position="576"/>
        <end position="598"/>
    </location>
</feature>
<evidence type="ECO:0000256" key="3">
    <source>
        <dbReference type="ARBA" id="ARBA00022475"/>
    </source>
</evidence>
<evidence type="ECO:0000256" key="8">
    <source>
        <dbReference type="ARBA" id="ARBA00022989"/>
    </source>
</evidence>
<dbReference type="SUPFAM" id="SSF52540">
    <property type="entry name" value="P-loop containing nucleoside triphosphate hydrolases"/>
    <property type="match status" value="1"/>
</dbReference>
<dbReference type="InterPro" id="IPR003593">
    <property type="entry name" value="AAA+_ATPase"/>
</dbReference>
<keyword evidence="9 11" id="KW-0472">Membrane</keyword>
<keyword evidence="7 15" id="KW-0067">ATP-binding</keyword>
<dbReference type="Pfam" id="PF00005">
    <property type="entry name" value="ABC_tran"/>
    <property type="match status" value="1"/>
</dbReference>
<dbReference type="FunFam" id="3.40.50.300:FF:001001">
    <property type="entry name" value="Multidrug ABC transporter ATP-binding protein"/>
    <property type="match status" value="1"/>
</dbReference>
<keyword evidence="2" id="KW-0813">Transport</keyword>
<evidence type="ECO:0000256" key="10">
    <source>
        <dbReference type="SAM" id="MobiDB-lite"/>
    </source>
</evidence>
<evidence type="ECO:0000259" key="13">
    <source>
        <dbReference type="PROSITE" id="PS50929"/>
    </source>
</evidence>
<evidence type="ECO:0000313" key="17">
    <source>
        <dbReference type="Proteomes" id="UP000581087"/>
    </source>
</evidence>
<evidence type="ECO:0000256" key="4">
    <source>
        <dbReference type="ARBA" id="ARBA00022519"/>
    </source>
</evidence>
<dbReference type="EMBL" id="SDPM01000001">
    <property type="protein sequence ID" value="RXZ87669.1"/>
    <property type="molecule type" value="Genomic_DNA"/>
</dbReference>
<dbReference type="PROSITE" id="PS00211">
    <property type="entry name" value="ABC_TRANSPORTER_1"/>
    <property type="match status" value="1"/>
</dbReference>
<evidence type="ECO:0000256" key="7">
    <source>
        <dbReference type="ARBA" id="ARBA00022840"/>
    </source>
</evidence>
<keyword evidence="8 11" id="KW-1133">Transmembrane helix</keyword>
<dbReference type="RefSeq" id="WP_129171934.1">
    <property type="nucleotide sequence ID" value="NZ_JACCBI010000001.1"/>
</dbReference>
<evidence type="ECO:0000256" key="5">
    <source>
        <dbReference type="ARBA" id="ARBA00022692"/>
    </source>
</evidence>
<comment type="caution">
    <text evidence="15">The sequence shown here is derived from an EMBL/GenBank/DDBJ whole genome shotgun (WGS) entry which is preliminary data.</text>
</comment>
<dbReference type="PROSITE" id="PS50893">
    <property type="entry name" value="ABC_TRANSPORTER_2"/>
    <property type="match status" value="1"/>
</dbReference>
<dbReference type="InterPro" id="IPR039421">
    <property type="entry name" value="Type_1_exporter"/>
</dbReference>
<keyword evidence="4" id="KW-0997">Cell inner membrane</keyword>
<dbReference type="EMBL" id="JACCBI010000001">
    <property type="protein sequence ID" value="NYD68190.1"/>
    <property type="molecule type" value="Genomic_DNA"/>
</dbReference>
<dbReference type="SMART" id="SM00382">
    <property type="entry name" value="AAA"/>
    <property type="match status" value="1"/>
</dbReference>
<dbReference type="GO" id="GO:0015421">
    <property type="term" value="F:ABC-type oligopeptide transporter activity"/>
    <property type="evidence" value="ECO:0007669"/>
    <property type="project" value="TreeGrafter"/>
</dbReference>
<dbReference type="Proteomes" id="UP000581087">
    <property type="component" value="Unassembled WGS sequence"/>
</dbReference>
<feature type="transmembrane region" description="Helical" evidence="11">
    <location>
        <begin position="252"/>
        <end position="275"/>
    </location>
</feature>
<feature type="domain" description="ABC transmembrane type-1" evidence="13">
    <location>
        <begin position="28"/>
        <end position="309"/>
    </location>
</feature>
<evidence type="ECO:0000256" key="6">
    <source>
        <dbReference type="ARBA" id="ARBA00022741"/>
    </source>
</evidence>
<dbReference type="PANTHER" id="PTHR43394">
    <property type="entry name" value="ATP-DEPENDENT PERMEASE MDL1, MITOCHONDRIAL"/>
    <property type="match status" value="1"/>
</dbReference>
<name>A0A4Q2M6Q3_9MICO</name>
<dbReference type="Proteomes" id="UP000292686">
    <property type="component" value="Unassembled WGS sequence"/>
</dbReference>
<keyword evidence="5 11" id="KW-0812">Transmembrane</keyword>
<dbReference type="OrthoDB" id="9806127at2"/>
<protein>
    <submittedName>
        <fullName evidence="15">ABC transporter ATP-binding protein</fullName>
    </submittedName>
    <submittedName>
        <fullName evidence="14">ABC-type multidrug transport system fused ATPase/permease subunit</fullName>
    </submittedName>
</protein>
<evidence type="ECO:0000259" key="12">
    <source>
        <dbReference type="PROSITE" id="PS50893"/>
    </source>
</evidence>
<dbReference type="SUPFAM" id="SSF90123">
    <property type="entry name" value="ABC transporter transmembrane region"/>
    <property type="match status" value="1"/>
</dbReference>
<evidence type="ECO:0000256" key="9">
    <source>
        <dbReference type="ARBA" id="ARBA00023136"/>
    </source>
</evidence>
<keyword evidence="3" id="KW-1003">Cell membrane</keyword>
<dbReference type="GO" id="GO:0005886">
    <property type="term" value="C:plasma membrane"/>
    <property type="evidence" value="ECO:0007669"/>
    <property type="project" value="UniProtKB-SubCell"/>
</dbReference>
<evidence type="ECO:0000313" key="15">
    <source>
        <dbReference type="EMBL" id="RXZ87669.1"/>
    </source>
</evidence>
<dbReference type="InterPro" id="IPR011527">
    <property type="entry name" value="ABC1_TM_dom"/>
</dbReference>
<dbReference type="GO" id="GO:0005524">
    <property type="term" value="F:ATP binding"/>
    <property type="evidence" value="ECO:0007669"/>
    <property type="project" value="UniProtKB-KW"/>
</dbReference>
<keyword evidence="16" id="KW-1185">Reference proteome</keyword>
<keyword evidence="6" id="KW-0547">Nucleotide-binding</keyword>